<accession>A0ABV2NTC3</accession>
<name>A0ABV2NTC3_9HYPH</name>
<evidence type="ECO:0000313" key="4">
    <source>
        <dbReference type="Proteomes" id="UP001549119"/>
    </source>
</evidence>
<dbReference type="Proteomes" id="UP001549119">
    <property type="component" value="Unassembled WGS sequence"/>
</dbReference>
<evidence type="ECO:0000313" key="3">
    <source>
        <dbReference type="EMBL" id="MET3869782.1"/>
    </source>
</evidence>
<dbReference type="PIRSF" id="PIRSF029218">
    <property type="entry name" value="ParE"/>
    <property type="match status" value="1"/>
</dbReference>
<dbReference type="EMBL" id="JBEPNW010000005">
    <property type="protein sequence ID" value="MET3869782.1"/>
    <property type="molecule type" value="Genomic_DNA"/>
</dbReference>
<dbReference type="RefSeq" id="WP_209651354.1">
    <property type="nucleotide sequence ID" value="NZ_JBEPNV010000003.1"/>
</dbReference>
<keyword evidence="1" id="KW-1277">Toxin-antitoxin system</keyword>
<dbReference type="Gene3D" id="3.30.2310.20">
    <property type="entry name" value="RelE-like"/>
    <property type="match status" value="1"/>
</dbReference>
<dbReference type="InterPro" id="IPR035093">
    <property type="entry name" value="RelE/ParE_toxin_dom_sf"/>
</dbReference>
<keyword evidence="4" id="KW-1185">Reference proteome</keyword>
<comment type="caution">
    <text evidence="3">The sequence shown here is derived from an EMBL/GenBank/DDBJ whole genome shotgun (WGS) entry which is preliminary data.</text>
</comment>
<proteinExistence type="inferred from homology"/>
<organism evidence="3 4">
    <name type="scientific">Methylobacterium radiotolerans</name>
    <dbReference type="NCBI Taxonomy" id="31998"/>
    <lineage>
        <taxon>Bacteria</taxon>
        <taxon>Pseudomonadati</taxon>
        <taxon>Pseudomonadota</taxon>
        <taxon>Alphaproteobacteria</taxon>
        <taxon>Hyphomicrobiales</taxon>
        <taxon>Methylobacteriaceae</taxon>
        <taxon>Methylobacterium</taxon>
    </lineage>
</organism>
<gene>
    <name evidence="3" type="ORF">ABIC20_007167</name>
</gene>
<protein>
    <recommendedName>
        <fullName evidence="2">Toxin</fullName>
    </recommendedName>
</protein>
<evidence type="ECO:0000256" key="1">
    <source>
        <dbReference type="ARBA" id="ARBA00022649"/>
    </source>
</evidence>
<dbReference type="InterPro" id="IPR028344">
    <property type="entry name" value="ParE1/4"/>
</dbReference>
<evidence type="ECO:0000256" key="2">
    <source>
        <dbReference type="PIRNR" id="PIRNR029218"/>
    </source>
</evidence>
<sequence length="96" mass="10849">MIFRTSPQADEDIADAYVAGAVRYGVSQADRYQDGLFAAFQLLADNPRLARERHELTPPMRLHPYQAHMIVYVEDGPGVLIIRVLHGRQDWESALA</sequence>
<reference evidence="3 4" key="1">
    <citation type="submission" date="2024-06" db="EMBL/GenBank/DDBJ databases">
        <title>Genomics of switchgrass bacterial isolates.</title>
        <authorList>
            <person name="Shade A."/>
        </authorList>
    </citation>
    <scope>NUCLEOTIDE SEQUENCE [LARGE SCALE GENOMIC DNA]</scope>
    <source>
        <strain evidence="3 4">PvP084</strain>
    </source>
</reference>
<dbReference type="InterPro" id="IPR007712">
    <property type="entry name" value="RelE/ParE_toxin"/>
</dbReference>
<comment type="similarity">
    <text evidence="2">Belongs to the RelE toxin family.</text>
</comment>
<dbReference type="Pfam" id="PF05016">
    <property type="entry name" value="ParE_toxin"/>
    <property type="match status" value="1"/>
</dbReference>